<organism evidence="1">
    <name type="scientific">Pontimicrobium sp. SW4</name>
    <dbReference type="NCBI Taxonomy" id="3153519"/>
    <lineage>
        <taxon>Bacteria</taxon>
        <taxon>Pseudomonadati</taxon>
        <taxon>Bacteroidota</taxon>
        <taxon>Flavobacteriia</taxon>
        <taxon>Flavobacteriales</taxon>
        <taxon>Flavobacteriaceae</taxon>
        <taxon>Pontimicrobium</taxon>
    </lineage>
</organism>
<sequence length="85" mass="9884">MELVLSHQEFEPLPKHKREHFVFNNEGILSSAYKEETRNNFFQSSPKSVFGAKQRIKSFQYQYTSAIDTILKISVFAIALIVVFN</sequence>
<reference evidence="1" key="1">
    <citation type="submission" date="2024-05" db="EMBL/GenBank/DDBJ databases">
        <title>Pontimicrobium maritimus sp. nov., isolated form sea water.</title>
        <authorList>
            <person name="Muhammad N."/>
            <person name="Vuong T.Q."/>
            <person name="Han H.L."/>
            <person name="Kim S.-G."/>
        </authorList>
    </citation>
    <scope>NUCLEOTIDE SEQUENCE</scope>
    <source>
        <strain evidence="1">SW4</strain>
    </source>
</reference>
<dbReference type="AlphaFoldDB" id="A0AAU7BUE4"/>
<evidence type="ECO:0000313" key="1">
    <source>
        <dbReference type="EMBL" id="XBG61751.1"/>
    </source>
</evidence>
<gene>
    <name evidence="1" type="ORF">ABGB03_02345</name>
</gene>
<dbReference type="RefSeq" id="WP_347924512.1">
    <property type="nucleotide sequence ID" value="NZ_CP157199.1"/>
</dbReference>
<protein>
    <submittedName>
        <fullName evidence="1">Uncharacterized protein</fullName>
    </submittedName>
</protein>
<dbReference type="EMBL" id="CP157199">
    <property type="protein sequence ID" value="XBG61751.1"/>
    <property type="molecule type" value="Genomic_DNA"/>
</dbReference>
<name>A0AAU7BUE4_9FLAO</name>
<accession>A0AAU7BUE4</accession>
<proteinExistence type="predicted"/>